<dbReference type="Proteomes" id="UP001230654">
    <property type="component" value="Unassembled WGS sequence"/>
</dbReference>
<comment type="caution">
    <text evidence="1">The sequence shown here is derived from an EMBL/GenBank/DDBJ whole genome shotgun (WGS) entry which is preliminary data.</text>
</comment>
<gene>
    <name evidence="1" type="ORF">QF030_000842</name>
</gene>
<organism evidence="1 2">
    <name type="scientific">Streptomyces rishiriensis</name>
    <dbReference type="NCBI Taxonomy" id="68264"/>
    <lineage>
        <taxon>Bacteria</taxon>
        <taxon>Bacillati</taxon>
        <taxon>Actinomycetota</taxon>
        <taxon>Actinomycetes</taxon>
        <taxon>Kitasatosporales</taxon>
        <taxon>Streptomycetaceae</taxon>
        <taxon>Streptomyces</taxon>
    </lineage>
</organism>
<accession>A0ABU0NHW4</accession>
<evidence type="ECO:0000313" key="1">
    <source>
        <dbReference type="EMBL" id="MDQ0578664.1"/>
    </source>
</evidence>
<protein>
    <submittedName>
        <fullName evidence="1">Uncharacterized protein</fullName>
    </submittedName>
</protein>
<proteinExistence type="predicted"/>
<dbReference type="EMBL" id="JAUSWV010000002">
    <property type="protein sequence ID" value="MDQ0578664.1"/>
    <property type="molecule type" value="Genomic_DNA"/>
</dbReference>
<reference evidence="1 2" key="1">
    <citation type="submission" date="2023-07" db="EMBL/GenBank/DDBJ databases">
        <title>Comparative genomics of wheat-associated soil bacteria to identify genetic determinants of phenazine resistance.</title>
        <authorList>
            <person name="Mouncey N."/>
        </authorList>
    </citation>
    <scope>NUCLEOTIDE SEQUENCE [LARGE SCALE GENOMIC DNA]</scope>
    <source>
        <strain evidence="1 2">B2I6</strain>
    </source>
</reference>
<evidence type="ECO:0000313" key="2">
    <source>
        <dbReference type="Proteomes" id="UP001230654"/>
    </source>
</evidence>
<keyword evidence="2" id="KW-1185">Reference proteome</keyword>
<name>A0ABU0NHW4_STRRH</name>
<sequence>MLLTAGHSHVRDVDSSRLRAVLDSGAYSATADAAALTDSDMTSETTA</sequence>